<dbReference type="Gene3D" id="2.30.110.10">
    <property type="entry name" value="Electron Transport, Fmn-binding Protein, Chain A"/>
    <property type="match status" value="1"/>
</dbReference>
<organism evidence="1 2">
    <name type="scientific">Botryotinia calthae</name>
    <dbReference type="NCBI Taxonomy" id="38488"/>
    <lineage>
        <taxon>Eukaryota</taxon>
        <taxon>Fungi</taxon>
        <taxon>Dikarya</taxon>
        <taxon>Ascomycota</taxon>
        <taxon>Pezizomycotina</taxon>
        <taxon>Leotiomycetes</taxon>
        <taxon>Helotiales</taxon>
        <taxon>Sclerotiniaceae</taxon>
        <taxon>Botryotinia</taxon>
    </lineage>
</organism>
<gene>
    <name evidence="1" type="ORF">BOTCAL_1023g00020</name>
</gene>
<dbReference type="InterPro" id="IPR012349">
    <property type="entry name" value="Split_barrel_FMN-bd"/>
</dbReference>
<dbReference type="SUPFAM" id="SSF50475">
    <property type="entry name" value="FMN-binding split barrel"/>
    <property type="match status" value="1"/>
</dbReference>
<dbReference type="OrthoDB" id="2101473at2759"/>
<dbReference type="Proteomes" id="UP000297299">
    <property type="component" value="Unassembled WGS sequence"/>
</dbReference>
<comment type="caution">
    <text evidence="1">The sequence shown here is derived from an EMBL/GenBank/DDBJ whole genome shotgun (WGS) entry which is preliminary data.</text>
</comment>
<evidence type="ECO:0008006" key="3">
    <source>
        <dbReference type="Google" id="ProtNLM"/>
    </source>
</evidence>
<sequence>MPFHASNVLENDVLVLFNGPVRHYVTPRFYTQTKPDTGKVVPTWDYEAVELYGKAKVYYDTKAPESGAFLAKQLHDLSDHLETSVMGYGKTAGTNPWKVDAPQRYIESLTKNIIGIEIEITSMSGRFKWSQEKNVNDRAGVIEGFRNLETPSSALLSDKVETYAALFDAIKAANKAEI</sequence>
<accession>A0A4Y8CG75</accession>
<dbReference type="InterPro" id="IPR007396">
    <property type="entry name" value="TR_PAI2-type"/>
</dbReference>
<evidence type="ECO:0000313" key="1">
    <source>
        <dbReference type="EMBL" id="TEY28510.1"/>
    </source>
</evidence>
<name>A0A4Y8CG75_9HELO</name>
<evidence type="ECO:0000313" key="2">
    <source>
        <dbReference type="Proteomes" id="UP000297299"/>
    </source>
</evidence>
<protein>
    <recommendedName>
        <fullName evidence="3">Transcriptional regulator</fullName>
    </recommendedName>
</protein>
<proteinExistence type="predicted"/>
<keyword evidence="2" id="KW-1185">Reference proteome</keyword>
<dbReference type="EMBL" id="PHWZ01001019">
    <property type="protein sequence ID" value="TEY28510.1"/>
    <property type="molecule type" value="Genomic_DNA"/>
</dbReference>
<dbReference type="Pfam" id="PF04299">
    <property type="entry name" value="FMN_bind_2"/>
    <property type="match status" value="1"/>
</dbReference>
<dbReference type="PANTHER" id="PTHR35802">
    <property type="entry name" value="PROTEASE SYNTHASE AND SPORULATION PROTEIN PAI 2"/>
    <property type="match status" value="1"/>
</dbReference>
<dbReference type="PANTHER" id="PTHR35802:SF1">
    <property type="entry name" value="PROTEASE SYNTHASE AND SPORULATION PROTEIN PAI 2"/>
    <property type="match status" value="1"/>
</dbReference>
<dbReference type="AlphaFoldDB" id="A0A4Y8CG75"/>
<reference evidence="1 2" key="1">
    <citation type="submission" date="2017-11" db="EMBL/GenBank/DDBJ databases">
        <title>Comparative genomics of Botrytis spp.</title>
        <authorList>
            <person name="Valero-Jimenez C.A."/>
            <person name="Tapia P."/>
            <person name="Veloso J."/>
            <person name="Silva-Moreno E."/>
            <person name="Staats M."/>
            <person name="Valdes J.H."/>
            <person name="Van Kan J.A.L."/>
        </authorList>
    </citation>
    <scope>NUCLEOTIDE SEQUENCE [LARGE SCALE GENOMIC DNA]</scope>
    <source>
        <strain evidence="1 2">MUCL2830</strain>
    </source>
</reference>